<dbReference type="Proteomes" id="UP000003505">
    <property type="component" value="Unassembled WGS sequence"/>
</dbReference>
<name>C9LYU7_SELS3</name>
<organism evidence="1 2">
    <name type="scientific">Selenomonas sputigena (strain ATCC 35185 / DSM 20758 / CCUG 44933 / VPI D19B-28)</name>
    <dbReference type="NCBI Taxonomy" id="546271"/>
    <lineage>
        <taxon>Bacteria</taxon>
        <taxon>Bacillati</taxon>
        <taxon>Bacillota</taxon>
        <taxon>Negativicutes</taxon>
        <taxon>Selenomonadales</taxon>
        <taxon>Selenomonadaceae</taxon>
        <taxon>Selenomonas</taxon>
    </lineage>
</organism>
<reference evidence="1 2" key="1">
    <citation type="submission" date="2009-09" db="EMBL/GenBank/DDBJ databases">
        <authorList>
            <person name="Weinstock G."/>
            <person name="Sodergren E."/>
            <person name="Clifton S."/>
            <person name="Fulton L."/>
            <person name="Fulton B."/>
            <person name="Courtney L."/>
            <person name="Fronick C."/>
            <person name="Harrison M."/>
            <person name="Strong C."/>
            <person name="Farmer C."/>
            <person name="Delahaunty K."/>
            <person name="Markovic C."/>
            <person name="Hall O."/>
            <person name="Minx P."/>
            <person name="Tomlinson C."/>
            <person name="Mitreva M."/>
            <person name="Nelson J."/>
            <person name="Hou S."/>
            <person name="Wollam A."/>
            <person name="Pepin K.H."/>
            <person name="Johnson M."/>
            <person name="Bhonagiri V."/>
            <person name="Nash W.E."/>
            <person name="Warren W."/>
            <person name="Chinwalla A."/>
            <person name="Mardis E.R."/>
            <person name="Wilson R.K."/>
        </authorList>
    </citation>
    <scope>NUCLEOTIDE SEQUENCE [LARGE SCALE GENOMIC DNA]</scope>
    <source>
        <strain evidence="2">ATCC 35185 / DSM 20758 / VPI D19B-28</strain>
    </source>
</reference>
<comment type="caution">
    <text evidence="1">The sequence shown here is derived from an EMBL/GenBank/DDBJ whole genome shotgun (WGS) entry which is preliminary data.</text>
</comment>
<proteinExistence type="predicted"/>
<gene>
    <name evidence="1" type="ORF">SELSPUOL_02659</name>
</gene>
<dbReference type="AlphaFoldDB" id="C9LYU7"/>
<evidence type="ECO:0000313" key="2">
    <source>
        <dbReference type="Proteomes" id="UP000003505"/>
    </source>
</evidence>
<evidence type="ECO:0000313" key="1">
    <source>
        <dbReference type="EMBL" id="EEX76048.1"/>
    </source>
</evidence>
<protein>
    <submittedName>
        <fullName evidence="1">Uncharacterized protein</fullName>
    </submittedName>
</protein>
<accession>C9LYU7</accession>
<dbReference type="EMBL" id="ACKP02000055">
    <property type="protein sequence ID" value="EEX76048.1"/>
    <property type="molecule type" value="Genomic_DNA"/>
</dbReference>
<sequence length="48" mass="5429">MPQGQKTPPQRLSKPLFQCANYTHKHPLRGHCAPPLMKVYQSVCALRA</sequence>